<dbReference type="InterPro" id="IPR029044">
    <property type="entry name" value="Nucleotide-diphossugar_trans"/>
</dbReference>
<dbReference type="AlphaFoldDB" id="A0A7U3YKV1"/>
<reference evidence="2 3" key="1">
    <citation type="journal article" date="2011" name="Stand. Genomic Sci.">
        <title>Complete genome sequence of Desulfobulbus propionicus type strain (1pr3).</title>
        <authorList>
            <person name="Pagani I."/>
            <person name="Lapidus A."/>
            <person name="Nolan M."/>
            <person name="Lucas S."/>
            <person name="Hammon N."/>
            <person name="Deshpande S."/>
            <person name="Cheng J.F."/>
            <person name="Chertkov O."/>
            <person name="Davenport K."/>
            <person name="Tapia R."/>
            <person name="Han C."/>
            <person name="Goodwin L."/>
            <person name="Pitluck S."/>
            <person name="Liolios K."/>
            <person name="Mavromatis K."/>
            <person name="Ivanova N."/>
            <person name="Mikhailova N."/>
            <person name="Pati A."/>
            <person name="Chen A."/>
            <person name="Palaniappan K."/>
            <person name="Land M."/>
            <person name="Hauser L."/>
            <person name="Chang Y.J."/>
            <person name="Jeffries C.D."/>
            <person name="Detter J.C."/>
            <person name="Brambilla E."/>
            <person name="Kannan K.P."/>
            <person name="Djao O.D."/>
            <person name="Rohde M."/>
            <person name="Pukall R."/>
            <person name="Spring S."/>
            <person name="Goker M."/>
            <person name="Sikorski J."/>
            <person name="Woyke T."/>
            <person name="Bristow J."/>
            <person name="Eisen J.A."/>
            <person name="Markowitz V."/>
            <person name="Hugenholtz P."/>
            <person name="Kyrpides N.C."/>
            <person name="Klenk H.P."/>
        </authorList>
    </citation>
    <scope>NUCLEOTIDE SEQUENCE [LARGE SCALE GENOMIC DNA]</scope>
    <source>
        <strain evidence="3">ATCC 33891 / DSM 2032 / 1pr3</strain>
    </source>
</reference>
<proteinExistence type="predicted"/>
<sequence length="295" mass="32174">MQAILLAAGYGTRLRPYTDIRPKPLFPVVNQPLLHRLLGQLQARDCWPVLVNCHHLAAQIETALAPWPGILIQHEPEILGTGGALRKGLDRLDNDPVLVMNGDLYHDIDPEWVYHRHLLSKNDVTLALHDYPRFNTVGVEGDRVRSFGDGQGEQLAFTGIHVVDPEVIERIPAGRFHHIIDLYRELAAAGKVGYCRVDGRCWRDIGTPADYLDLHRELLAAHEGWVIDPSARLGSGVVLEEWGCIGAGAMIGDGARLCRSVVWDGAEIAAGSRFSDAIVSGDAAIDAAACSAGQP</sequence>
<organism evidence="2 3">
    <name type="scientific">Desulfobulbus propionicus (strain ATCC 33891 / DSM 2032 / VKM B-1956 / 1pr3)</name>
    <dbReference type="NCBI Taxonomy" id="577650"/>
    <lineage>
        <taxon>Bacteria</taxon>
        <taxon>Pseudomonadati</taxon>
        <taxon>Thermodesulfobacteriota</taxon>
        <taxon>Desulfobulbia</taxon>
        <taxon>Desulfobulbales</taxon>
        <taxon>Desulfobulbaceae</taxon>
        <taxon>Desulfobulbus</taxon>
    </lineage>
</organism>
<dbReference type="Gene3D" id="3.90.550.10">
    <property type="entry name" value="Spore Coat Polysaccharide Biosynthesis Protein SpsA, Chain A"/>
    <property type="match status" value="1"/>
</dbReference>
<dbReference type="KEGG" id="dpr:Despr_1028"/>
<feature type="domain" description="Nucleotidyl transferase" evidence="1">
    <location>
        <begin position="3"/>
        <end position="219"/>
    </location>
</feature>
<name>A0A7U3YKV1_DESPD</name>
<keyword evidence="3" id="KW-1185">Reference proteome</keyword>
<accession>A0A7U3YKV1</accession>
<evidence type="ECO:0000259" key="1">
    <source>
        <dbReference type="Pfam" id="PF00483"/>
    </source>
</evidence>
<dbReference type="SUPFAM" id="SSF53448">
    <property type="entry name" value="Nucleotide-diphospho-sugar transferases"/>
    <property type="match status" value="1"/>
</dbReference>
<dbReference type="EMBL" id="CP002364">
    <property type="protein sequence ID" value="ADW17200.1"/>
    <property type="molecule type" value="Genomic_DNA"/>
</dbReference>
<keyword evidence="2" id="KW-0808">Transferase</keyword>
<evidence type="ECO:0000313" key="2">
    <source>
        <dbReference type="EMBL" id="ADW17200.1"/>
    </source>
</evidence>
<evidence type="ECO:0000313" key="3">
    <source>
        <dbReference type="Proteomes" id="UP000006365"/>
    </source>
</evidence>
<dbReference type="InterPro" id="IPR005835">
    <property type="entry name" value="NTP_transferase_dom"/>
</dbReference>
<dbReference type="Proteomes" id="UP000006365">
    <property type="component" value="Chromosome"/>
</dbReference>
<dbReference type="PANTHER" id="PTHR22572">
    <property type="entry name" value="SUGAR-1-PHOSPHATE GUANYL TRANSFERASE"/>
    <property type="match status" value="1"/>
</dbReference>
<dbReference type="InterPro" id="IPR050486">
    <property type="entry name" value="Mannose-1P_guanyltransferase"/>
</dbReference>
<dbReference type="GO" id="GO:0016740">
    <property type="term" value="F:transferase activity"/>
    <property type="evidence" value="ECO:0007669"/>
    <property type="project" value="UniProtKB-KW"/>
</dbReference>
<dbReference type="CDD" id="cd06422">
    <property type="entry name" value="NTP_transferase_like_1"/>
    <property type="match status" value="1"/>
</dbReference>
<dbReference type="RefSeq" id="WP_015723743.1">
    <property type="nucleotide sequence ID" value="NC_014972.1"/>
</dbReference>
<dbReference type="Gene3D" id="2.160.10.10">
    <property type="entry name" value="Hexapeptide repeat proteins"/>
    <property type="match status" value="1"/>
</dbReference>
<gene>
    <name evidence="2" type="ordered locus">Despr_1028</name>
</gene>
<dbReference type="Pfam" id="PF00483">
    <property type="entry name" value="NTP_transferase"/>
    <property type="match status" value="1"/>
</dbReference>
<protein>
    <submittedName>
        <fullName evidence="2">Nucleotidyl transferase</fullName>
    </submittedName>
</protein>